<dbReference type="EMBL" id="CM027683">
    <property type="protein sequence ID" value="KAG0532522.1"/>
    <property type="molecule type" value="Genomic_DNA"/>
</dbReference>
<comment type="caution">
    <text evidence="1">The sequence shown here is derived from an EMBL/GenBank/DDBJ whole genome shotgun (WGS) entry which is preliminary data.</text>
</comment>
<proteinExistence type="predicted"/>
<organism evidence="1 2">
    <name type="scientific">Sorghum bicolor</name>
    <name type="common">Sorghum</name>
    <name type="synonym">Sorghum vulgare</name>
    <dbReference type="NCBI Taxonomy" id="4558"/>
    <lineage>
        <taxon>Eukaryota</taxon>
        <taxon>Viridiplantae</taxon>
        <taxon>Streptophyta</taxon>
        <taxon>Embryophyta</taxon>
        <taxon>Tracheophyta</taxon>
        <taxon>Spermatophyta</taxon>
        <taxon>Magnoliopsida</taxon>
        <taxon>Liliopsida</taxon>
        <taxon>Poales</taxon>
        <taxon>Poaceae</taxon>
        <taxon>PACMAD clade</taxon>
        <taxon>Panicoideae</taxon>
        <taxon>Andropogonodae</taxon>
        <taxon>Andropogoneae</taxon>
        <taxon>Sorghinae</taxon>
        <taxon>Sorghum</taxon>
    </lineage>
</organism>
<gene>
    <name evidence="1" type="ORF">BDA96_04G114500</name>
</gene>
<evidence type="ECO:0000313" key="1">
    <source>
        <dbReference type="EMBL" id="KAG0532522.1"/>
    </source>
</evidence>
<dbReference type="AlphaFoldDB" id="A0A921R4I1"/>
<accession>A0A921R4I1</accession>
<reference evidence="1" key="2">
    <citation type="submission" date="2020-10" db="EMBL/GenBank/DDBJ databases">
        <authorList>
            <person name="Cooper E.A."/>
            <person name="Brenton Z.W."/>
            <person name="Flinn B.S."/>
            <person name="Jenkins J."/>
            <person name="Shu S."/>
            <person name="Flowers D."/>
            <person name="Luo F."/>
            <person name="Wang Y."/>
            <person name="Xia P."/>
            <person name="Barry K."/>
            <person name="Daum C."/>
            <person name="Lipzen A."/>
            <person name="Yoshinaga Y."/>
            <person name="Schmutz J."/>
            <person name="Saski C."/>
            <person name="Vermerris W."/>
            <person name="Kresovich S."/>
        </authorList>
    </citation>
    <scope>NUCLEOTIDE SEQUENCE</scope>
</reference>
<sequence length="92" mass="9985">MPAPYRLPAPATVDPADPNLAMADPTPAVVVWAPAMADPMDLAQPWRVRRLAARASRFVQEGGCASDCHVICVLVVQGIQDAFFQIHSSMWL</sequence>
<protein>
    <submittedName>
        <fullName evidence="1">Uncharacterized protein</fullName>
    </submittedName>
</protein>
<name>A0A921R4I1_SORBI</name>
<dbReference type="EMBL" id="CM027683">
    <property type="protein sequence ID" value="KAG0532520.1"/>
    <property type="molecule type" value="Genomic_DNA"/>
</dbReference>
<evidence type="ECO:0000313" key="2">
    <source>
        <dbReference type="Proteomes" id="UP000807115"/>
    </source>
</evidence>
<dbReference type="Proteomes" id="UP000807115">
    <property type="component" value="Chromosome 4"/>
</dbReference>
<reference evidence="1" key="1">
    <citation type="journal article" date="2019" name="BMC Genomics">
        <title>A new reference genome for Sorghum bicolor reveals high levels of sequence similarity between sweet and grain genotypes: implications for the genetics of sugar metabolism.</title>
        <authorList>
            <person name="Cooper E.A."/>
            <person name="Brenton Z.W."/>
            <person name="Flinn B.S."/>
            <person name="Jenkins J."/>
            <person name="Shu S."/>
            <person name="Flowers D."/>
            <person name="Luo F."/>
            <person name="Wang Y."/>
            <person name="Xia P."/>
            <person name="Barry K."/>
            <person name="Daum C."/>
            <person name="Lipzen A."/>
            <person name="Yoshinaga Y."/>
            <person name="Schmutz J."/>
            <person name="Saski C."/>
            <person name="Vermerris W."/>
            <person name="Kresovich S."/>
        </authorList>
    </citation>
    <scope>NUCLEOTIDE SEQUENCE</scope>
</reference>